<sequence length="420" mass="46205">MNKHQQSGMTTLLITSMLLIVALLFSLASYKNLFYQIKRTQNEVIARQAHWAAEGGLECGYSKIRQETNLSNILNPNYFNTSCNSSNLTVNINNIDIGKYELSAKSNITLANKEIKKIIVAGSNRSAGTIKATSDLIIDSDGGNSDMYPDPGVKDGDEYACVLLRYASKVEIKGKFANKGLDWNYPPYNGFYSGDLGQYPNCLTNHESTVVNNIITATNKPSVFGDDYVKDTVFDPFYDTFNVKRAEWKEGVRDKSTLITGSTNCSNDIADHISADSDRIWVEGDCDLGANVSIIQTAITNAGIAGIVLVVQDGILSVNGAFTLDALVYHFKTPDSSFVPTEAKWEPLSAKGELTLAEKSYVAYFQNGAFHPKGGYVLDAPGLTAKFRGALNFSFNSDVFKDALEDLKEVKWQQGSWHDF</sequence>
<reference evidence="2 3" key="1">
    <citation type="submission" date="2017-02" db="EMBL/GenBank/DDBJ databases">
        <authorList>
            <person name="Peterson S.W."/>
        </authorList>
    </citation>
    <scope>NUCLEOTIDE SEQUENCE [LARGE SCALE GENOMIC DNA]</scope>
    <source>
        <strain evidence="2 3">CECT 9189</strain>
    </source>
</reference>
<dbReference type="Proteomes" id="UP000191116">
    <property type="component" value="Unassembled WGS sequence"/>
</dbReference>
<feature type="transmembrane region" description="Helical" evidence="1">
    <location>
        <begin position="12"/>
        <end position="30"/>
    </location>
</feature>
<keyword evidence="1" id="KW-0472">Membrane</keyword>
<accession>A0A1T4UVI1</accession>
<protein>
    <recommendedName>
        <fullName evidence="4">Type 4 fimbrial biogenesis protein PilX N-terminal domain-containing protein</fullName>
    </recommendedName>
</protein>
<name>A0A1T4UVI1_9GAMM</name>
<dbReference type="OrthoDB" id="5814101at2"/>
<evidence type="ECO:0000313" key="3">
    <source>
        <dbReference type="Proteomes" id="UP000191116"/>
    </source>
</evidence>
<keyword evidence="1" id="KW-1133">Transmembrane helix</keyword>
<organism evidence="2 3">
    <name type="scientific">Photobacterium toruni</name>
    <dbReference type="NCBI Taxonomy" id="1935446"/>
    <lineage>
        <taxon>Bacteria</taxon>
        <taxon>Pseudomonadati</taxon>
        <taxon>Pseudomonadota</taxon>
        <taxon>Gammaproteobacteria</taxon>
        <taxon>Vibrionales</taxon>
        <taxon>Vibrionaceae</taxon>
        <taxon>Photobacterium</taxon>
    </lineage>
</organism>
<evidence type="ECO:0008006" key="4">
    <source>
        <dbReference type="Google" id="ProtNLM"/>
    </source>
</evidence>
<dbReference type="EMBL" id="FUWP01000035">
    <property type="protein sequence ID" value="SKA56697.1"/>
    <property type="molecule type" value="Genomic_DNA"/>
</dbReference>
<proteinExistence type="predicted"/>
<keyword evidence="1" id="KW-0812">Transmembrane</keyword>
<evidence type="ECO:0000256" key="1">
    <source>
        <dbReference type="SAM" id="Phobius"/>
    </source>
</evidence>
<gene>
    <name evidence="2" type="ORF">CZ814_03778</name>
</gene>
<dbReference type="AlphaFoldDB" id="A0A1T4UVI1"/>
<evidence type="ECO:0000313" key="2">
    <source>
        <dbReference type="EMBL" id="SKA56697.1"/>
    </source>
</evidence>
<dbReference type="RefSeq" id="WP_080176447.1">
    <property type="nucleotide sequence ID" value="NZ_AP024854.1"/>
</dbReference>